<dbReference type="AlphaFoldDB" id="A0A182RKS2"/>
<dbReference type="VEuPathDB" id="VectorBase:AFUN006840"/>
<dbReference type="Pfam" id="PF12796">
    <property type="entry name" value="Ank_2"/>
    <property type="match status" value="1"/>
</dbReference>
<keyword evidence="4" id="KW-0131">Cell cycle</keyword>
<dbReference type="SMART" id="SM00248">
    <property type="entry name" value="ANK"/>
    <property type="match status" value="2"/>
</dbReference>
<dbReference type="InterPro" id="IPR002110">
    <property type="entry name" value="Ankyrin_rpt"/>
</dbReference>
<dbReference type="GO" id="GO:0005783">
    <property type="term" value="C:endoplasmic reticulum"/>
    <property type="evidence" value="ECO:0007669"/>
    <property type="project" value="TreeGrafter"/>
</dbReference>
<dbReference type="VEuPathDB" id="VectorBase:AFUN2_001537"/>
<keyword evidence="2" id="KW-0132">Cell division</keyword>
<evidence type="ECO:0000256" key="2">
    <source>
        <dbReference type="ARBA" id="ARBA00022618"/>
    </source>
</evidence>
<evidence type="ECO:0000259" key="5">
    <source>
        <dbReference type="Pfam" id="PF24567"/>
    </source>
</evidence>
<dbReference type="EnsemblMetazoa" id="AFUN006840-RA">
    <property type="protein sequence ID" value="AFUN006840-PA"/>
    <property type="gene ID" value="AFUN006840"/>
</dbReference>
<evidence type="ECO:0000256" key="4">
    <source>
        <dbReference type="ARBA" id="ARBA00023306"/>
    </source>
</evidence>
<evidence type="ECO:0000256" key="3">
    <source>
        <dbReference type="ARBA" id="ARBA00023043"/>
    </source>
</evidence>
<dbReference type="SUPFAM" id="SSF48403">
    <property type="entry name" value="Ankyrin repeat"/>
    <property type="match status" value="1"/>
</dbReference>
<dbReference type="GO" id="GO:0051721">
    <property type="term" value="F:protein phosphatase 2A binding"/>
    <property type="evidence" value="ECO:0007669"/>
    <property type="project" value="TreeGrafter"/>
</dbReference>
<dbReference type="PANTHER" id="PTHR12349:SF4">
    <property type="entry name" value="ANKYRIN REPEAT AND LEM DOMAIN-CONTAINING PROTEIN 2"/>
    <property type="match status" value="1"/>
</dbReference>
<organism evidence="6">
    <name type="scientific">Anopheles funestus</name>
    <name type="common">African malaria mosquito</name>
    <dbReference type="NCBI Taxonomy" id="62324"/>
    <lineage>
        <taxon>Eukaryota</taxon>
        <taxon>Metazoa</taxon>
        <taxon>Ecdysozoa</taxon>
        <taxon>Arthropoda</taxon>
        <taxon>Hexapoda</taxon>
        <taxon>Insecta</taxon>
        <taxon>Pterygota</taxon>
        <taxon>Neoptera</taxon>
        <taxon>Endopterygota</taxon>
        <taxon>Diptera</taxon>
        <taxon>Nematocera</taxon>
        <taxon>Culicoidea</taxon>
        <taxon>Culicidae</taxon>
        <taxon>Anophelinae</taxon>
        <taxon>Anopheles</taxon>
    </lineage>
</organism>
<reference evidence="6" key="1">
    <citation type="submission" date="2020-05" db="UniProtKB">
        <authorList>
            <consortium name="EnsemblMetazoa"/>
        </authorList>
    </citation>
    <scope>IDENTIFICATION</scope>
    <source>
        <strain evidence="6">FUMOZ</strain>
    </source>
</reference>
<name>A0A182RKS2_ANOFN</name>
<dbReference type="InterPro" id="IPR056237">
    <property type="entry name" value="ANKLE2_3rd"/>
</dbReference>
<proteinExistence type="inferred from homology"/>
<comment type="similarity">
    <text evidence="1">Belongs to the ANKLE2 family.</text>
</comment>
<feature type="domain" description="ANKLE2 third alpha/beta" evidence="5">
    <location>
        <begin position="178"/>
        <end position="253"/>
    </location>
</feature>
<evidence type="ECO:0000313" key="6">
    <source>
        <dbReference type="EnsemblMetazoa" id="AFUN006840-PA"/>
    </source>
</evidence>
<evidence type="ECO:0000256" key="1">
    <source>
        <dbReference type="ARBA" id="ARBA00007597"/>
    </source>
</evidence>
<accession>A0A182RKS2</accession>
<dbReference type="InterPro" id="IPR036770">
    <property type="entry name" value="Ankyrin_rpt-contain_sf"/>
</dbReference>
<dbReference type="Pfam" id="PF24567">
    <property type="entry name" value="ANKLE2_3rd"/>
    <property type="match status" value="1"/>
</dbReference>
<protein>
    <recommendedName>
        <fullName evidence="5">ANKLE2 third alpha/beta domain-containing protein</fullName>
    </recommendedName>
</protein>
<dbReference type="PANTHER" id="PTHR12349">
    <property type="entry name" value="ANKYRIN REPEAT AND LEM DOMAIN-CONTAINING PROTEIN 2"/>
    <property type="match status" value="1"/>
</dbReference>
<sequence length="404" mass="45986">MPQEGVMYDITYDSSFIQAILAGDFRKVWLMIISVPTLLINDMSHPRVYNARGETALHIAARVGSVEICTCILEAVSSTMFVASYQGHQTPMTYAMSEKLLDLYLNSPERHNYDTPLHLAAQCGWSCIVRLLVSYPQCEIKRNKWGLLPQDIVCVRATRANGTRAIRATITGMIEDSYFVPLIRTESDLEPPHIGEPFTRRNPPGLMDRTGDKLAPRQRITAFAGPMTHAQAVQFRKMWQKPPRLIIIATKKQNTPTGSWYTDHNQSYVCSISCKIFDKTNMTESAGYVMRDFRKSNLTTGMERLGRQIARGVNVQWREYWPFLRVYCDLAEPFGLQLFEMYLAERVRTTEGELSTNSIAIGGDIRSAENVYALFAIKHVEVDGSIYPYVNLWKHSIQYLLSMA</sequence>
<dbReference type="STRING" id="62324.A0A182RKS2"/>
<keyword evidence="3" id="KW-0040">ANK repeat</keyword>
<dbReference type="Gene3D" id="1.25.40.20">
    <property type="entry name" value="Ankyrin repeat-containing domain"/>
    <property type="match status" value="1"/>
</dbReference>
<dbReference type="GO" id="GO:0051301">
    <property type="term" value="P:cell division"/>
    <property type="evidence" value="ECO:0007669"/>
    <property type="project" value="UniProtKB-KW"/>
</dbReference>